<dbReference type="PANTHER" id="PTHR43856:SF1">
    <property type="entry name" value="MITOCHONDRIAL CARDIOLIPIN HYDROLASE"/>
    <property type="match status" value="1"/>
</dbReference>
<comment type="similarity">
    <text evidence="2">Belongs to the phospholipase D family.</text>
</comment>
<dbReference type="CDD" id="cd09116">
    <property type="entry name" value="PLDc_Nuc_like"/>
    <property type="match status" value="1"/>
</dbReference>
<organism evidence="8 9">
    <name type="scientific">Leptospirillum ferrodiazotrophum</name>
    <dbReference type="NCBI Taxonomy" id="412449"/>
    <lineage>
        <taxon>Bacteria</taxon>
        <taxon>Pseudomonadati</taxon>
        <taxon>Nitrospirota</taxon>
        <taxon>Nitrospiria</taxon>
        <taxon>Nitrospirales</taxon>
        <taxon>Nitrospiraceae</taxon>
        <taxon>Leptospirillum</taxon>
    </lineage>
</organism>
<dbReference type="PROSITE" id="PS50035">
    <property type="entry name" value="PLD"/>
    <property type="match status" value="1"/>
</dbReference>
<gene>
    <name evidence="8" type="ORF">UBAL3_92050076</name>
</gene>
<evidence type="ECO:0000256" key="4">
    <source>
        <dbReference type="ARBA" id="ARBA00022801"/>
    </source>
</evidence>
<evidence type="ECO:0000256" key="2">
    <source>
        <dbReference type="ARBA" id="ARBA00008664"/>
    </source>
</evidence>
<keyword evidence="5" id="KW-0442">Lipid degradation</keyword>
<keyword evidence="9" id="KW-1185">Reference proteome</keyword>
<proteinExistence type="inferred from homology"/>
<dbReference type="InterPro" id="IPR051406">
    <property type="entry name" value="PLD_domain"/>
</dbReference>
<dbReference type="Pfam" id="PF13091">
    <property type="entry name" value="PLDc_2"/>
    <property type="match status" value="1"/>
</dbReference>
<evidence type="ECO:0000256" key="5">
    <source>
        <dbReference type="ARBA" id="ARBA00022963"/>
    </source>
</evidence>
<dbReference type="EC" id="3.1.4.4" evidence="3"/>
<accession>C6HXF2</accession>
<dbReference type="EMBL" id="GG693873">
    <property type="protein sequence ID" value="EES52704.1"/>
    <property type="molecule type" value="Genomic_DNA"/>
</dbReference>
<evidence type="ECO:0000259" key="7">
    <source>
        <dbReference type="PROSITE" id="PS50035"/>
    </source>
</evidence>
<dbReference type="GO" id="GO:0016042">
    <property type="term" value="P:lipid catabolic process"/>
    <property type="evidence" value="ECO:0007669"/>
    <property type="project" value="UniProtKB-KW"/>
</dbReference>
<dbReference type="GO" id="GO:0006793">
    <property type="term" value="P:phosphorus metabolic process"/>
    <property type="evidence" value="ECO:0007669"/>
    <property type="project" value="UniProtKB-ARBA"/>
</dbReference>
<evidence type="ECO:0000256" key="3">
    <source>
        <dbReference type="ARBA" id="ARBA00012027"/>
    </source>
</evidence>
<dbReference type="SUPFAM" id="SSF56024">
    <property type="entry name" value="Phospholipase D/nuclease"/>
    <property type="match status" value="1"/>
</dbReference>
<sequence>MPPTLTRRWTPIALGGVLLLSLTFSSQSLAWPRHRWTEGHRAGYGCPAPPSRQFPQGYLGEHYSPEENLEDIDIGLIEHARSRIDIAMYAFTDRRIAEALVRAARRGVRIRIYRDRTQLHDRGDKTRFLLATRAGAAHISVRVKDNSSRNIMHLKAFAVDGTILRTGSANWSPPGVGAFCRRGRRPHWSQQDNNLFVTRNPKELSRFEKTFERIYSRSGRHGNIPWTPDLSRPRRHRD</sequence>
<reference evidence="8 9" key="1">
    <citation type="journal article" date="2009" name="Appl. Environ. Microbiol.">
        <title>Community genomic and proteomic analyses of chemoautotrophic iron-oxidizing "Leptospirillum rubarum" (Group II) and "Leptospirillum ferrodiazotrophum" (Group III) bacteria in acid mine drainage biofilms.</title>
        <authorList>
            <person name="Goltsman D.S."/>
            <person name="Denef V.J."/>
            <person name="Singer S.W."/>
            <person name="VerBerkmoes N.C."/>
            <person name="Lefsrud M."/>
            <person name="Mueller R.S."/>
            <person name="Dick G.J."/>
            <person name="Sun C.L."/>
            <person name="Wheeler K.E."/>
            <person name="Zemla A."/>
            <person name="Baker B.J."/>
            <person name="Hauser L."/>
            <person name="Land M."/>
            <person name="Shah M.B."/>
            <person name="Thelen M.P."/>
            <person name="Hettich R.L."/>
            <person name="Banfield J.F."/>
        </authorList>
    </citation>
    <scope>NUCLEOTIDE SEQUENCE [LARGE SCALE GENOMIC DNA]</scope>
</reference>
<evidence type="ECO:0000256" key="6">
    <source>
        <dbReference type="ARBA" id="ARBA00023098"/>
    </source>
</evidence>
<evidence type="ECO:0000313" key="8">
    <source>
        <dbReference type="EMBL" id="EES52704.1"/>
    </source>
</evidence>
<comment type="catalytic activity">
    <reaction evidence="1">
        <text>a 1,2-diacyl-sn-glycero-3-phosphocholine + H2O = a 1,2-diacyl-sn-glycero-3-phosphate + choline + H(+)</text>
        <dbReference type="Rhea" id="RHEA:14445"/>
        <dbReference type="ChEBI" id="CHEBI:15354"/>
        <dbReference type="ChEBI" id="CHEBI:15377"/>
        <dbReference type="ChEBI" id="CHEBI:15378"/>
        <dbReference type="ChEBI" id="CHEBI:57643"/>
        <dbReference type="ChEBI" id="CHEBI:58608"/>
        <dbReference type="EC" id="3.1.4.4"/>
    </reaction>
</comment>
<name>C6HXF2_9BACT</name>
<dbReference type="Gene3D" id="3.30.870.10">
    <property type="entry name" value="Endonuclease Chain A"/>
    <property type="match status" value="1"/>
</dbReference>
<dbReference type="InterPro" id="IPR001736">
    <property type="entry name" value="PLipase_D/transphosphatidylase"/>
</dbReference>
<dbReference type="AlphaFoldDB" id="C6HXF2"/>
<feature type="domain" description="PLD phosphodiesterase" evidence="7">
    <location>
        <begin position="148"/>
        <end position="175"/>
    </location>
</feature>
<dbReference type="GO" id="GO:0004630">
    <property type="term" value="F:phospholipase D activity"/>
    <property type="evidence" value="ECO:0007669"/>
    <property type="project" value="UniProtKB-EC"/>
</dbReference>
<evidence type="ECO:0000313" key="9">
    <source>
        <dbReference type="Proteomes" id="UP000009374"/>
    </source>
</evidence>
<keyword evidence="6" id="KW-0443">Lipid metabolism</keyword>
<dbReference type="Proteomes" id="UP000009374">
    <property type="component" value="Unassembled WGS sequence"/>
</dbReference>
<dbReference type="InterPro" id="IPR025202">
    <property type="entry name" value="PLD-like_dom"/>
</dbReference>
<evidence type="ECO:0000256" key="1">
    <source>
        <dbReference type="ARBA" id="ARBA00000798"/>
    </source>
</evidence>
<keyword evidence="4" id="KW-0378">Hydrolase</keyword>
<protein>
    <recommendedName>
        <fullName evidence="3">phospholipase D</fullName>
        <ecNumber evidence="3">3.1.4.4</ecNumber>
    </recommendedName>
</protein>
<dbReference type="GO" id="GO:0016891">
    <property type="term" value="F:RNA endonuclease activity producing 5'-phosphomonoesters, hydrolytic mechanism"/>
    <property type="evidence" value="ECO:0007669"/>
    <property type="project" value="TreeGrafter"/>
</dbReference>
<dbReference type="PANTHER" id="PTHR43856">
    <property type="entry name" value="CARDIOLIPIN HYDROLASE"/>
    <property type="match status" value="1"/>
</dbReference>